<dbReference type="InterPro" id="IPR029063">
    <property type="entry name" value="SAM-dependent_MTases_sf"/>
</dbReference>
<protein>
    <submittedName>
        <fullName evidence="1">Class I SAM-dependent methyltransferase</fullName>
        <ecNumber evidence="1">2.1.-.-</ecNumber>
    </submittedName>
</protein>
<dbReference type="SUPFAM" id="SSF53335">
    <property type="entry name" value="S-adenosyl-L-methionine-dependent methyltransferases"/>
    <property type="match status" value="1"/>
</dbReference>
<gene>
    <name evidence="1" type="ORF">ABEG18_14135</name>
</gene>
<evidence type="ECO:0000313" key="1">
    <source>
        <dbReference type="EMBL" id="XBO36879.1"/>
    </source>
</evidence>
<dbReference type="Gene3D" id="3.40.50.150">
    <property type="entry name" value="Vaccinia Virus protein VP39"/>
    <property type="match status" value="1"/>
</dbReference>
<dbReference type="EMBL" id="CP157484">
    <property type="protein sequence ID" value="XBO36879.1"/>
    <property type="molecule type" value="Genomic_DNA"/>
</dbReference>
<accession>A0AAU7J9X9</accession>
<dbReference type="EC" id="2.1.-.-" evidence="1"/>
<dbReference type="GO" id="GO:0008168">
    <property type="term" value="F:methyltransferase activity"/>
    <property type="evidence" value="ECO:0007669"/>
    <property type="project" value="UniProtKB-KW"/>
</dbReference>
<dbReference type="GO" id="GO:0032259">
    <property type="term" value="P:methylation"/>
    <property type="evidence" value="ECO:0007669"/>
    <property type="project" value="UniProtKB-KW"/>
</dbReference>
<organism evidence="1">
    <name type="scientific">Alsobacter sp. KACC 23698</name>
    <dbReference type="NCBI Taxonomy" id="3149229"/>
    <lineage>
        <taxon>Bacteria</taxon>
        <taxon>Pseudomonadati</taxon>
        <taxon>Pseudomonadota</taxon>
        <taxon>Alphaproteobacteria</taxon>
        <taxon>Hyphomicrobiales</taxon>
        <taxon>Alsobacteraceae</taxon>
        <taxon>Alsobacter</taxon>
    </lineage>
</organism>
<dbReference type="AlphaFoldDB" id="A0AAU7J9X9"/>
<keyword evidence="1" id="KW-0808">Transferase</keyword>
<reference evidence="1" key="1">
    <citation type="submission" date="2024-05" db="EMBL/GenBank/DDBJ databases">
        <authorList>
            <person name="Kim S."/>
            <person name="Heo J."/>
            <person name="Choi H."/>
            <person name="Choi Y."/>
            <person name="Kwon S.-W."/>
            <person name="Kim Y."/>
        </authorList>
    </citation>
    <scope>NUCLEOTIDE SEQUENCE</scope>
    <source>
        <strain evidence="1">KACC 23698</strain>
    </source>
</reference>
<dbReference type="RefSeq" id="WP_406853696.1">
    <property type="nucleotide sequence ID" value="NZ_CP157484.1"/>
</dbReference>
<keyword evidence="1" id="KW-0489">Methyltransferase</keyword>
<name>A0AAU7J9X9_9HYPH</name>
<proteinExistence type="predicted"/>
<sequence length="281" mass="29835">MSGFNPSWLALREPADHDARDPEIEDLVAGRLGERDNAMVLDLGCGSGSNLRALAPALPDHQFWRLVDHDAALLDAARDRLESWADASERKSGGDLHLQKGEKHIRVAFEQADLRSGVAALLSPTPDLVTAAALFDLVSASWMEGFARDLAACGAPLYAVLTYDGREIWRPGHLLDERILAAFHRHQGRDKGFGPAAGPGSVAALAAAFERAGYAVATADSAWVLGPQQSELIGELAAGIAQAAVETGDLTPEEAQGWAQARGGASRVLVGHQDLFATPPR</sequence>